<organism evidence="2 3">
    <name type="scientific">Thielaviopsis punctulata</name>
    <dbReference type="NCBI Taxonomy" id="72032"/>
    <lineage>
        <taxon>Eukaryota</taxon>
        <taxon>Fungi</taxon>
        <taxon>Dikarya</taxon>
        <taxon>Ascomycota</taxon>
        <taxon>Pezizomycotina</taxon>
        <taxon>Sordariomycetes</taxon>
        <taxon>Hypocreomycetidae</taxon>
        <taxon>Microascales</taxon>
        <taxon>Ceratocystidaceae</taxon>
        <taxon>Thielaviopsis</taxon>
    </lineage>
</organism>
<keyword evidence="3" id="KW-1185">Reference proteome</keyword>
<dbReference type="Pfam" id="PF13489">
    <property type="entry name" value="Methyltransf_23"/>
    <property type="match status" value="1"/>
</dbReference>
<dbReference type="InterPro" id="IPR052356">
    <property type="entry name" value="Thiol_S-MT"/>
</dbReference>
<dbReference type="PANTHER" id="PTHR45036">
    <property type="entry name" value="METHYLTRANSFERASE LIKE 7B"/>
    <property type="match status" value="1"/>
</dbReference>
<keyword evidence="1" id="KW-1133">Transmembrane helix</keyword>
<evidence type="ECO:0008006" key="4">
    <source>
        <dbReference type="Google" id="ProtNLM"/>
    </source>
</evidence>
<feature type="transmembrane region" description="Helical" evidence="1">
    <location>
        <begin position="20"/>
        <end position="37"/>
    </location>
</feature>
<name>A0A0F4ZHH8_9PEZI</name>
<keyword evidence="1" id="KW-0812">Transmembrane</keyword>
<dbReference type="OrthoDB" id="540004at2759"/>
<accession>A0A0F4ZHH8</accession>
<evidence type="ECO:0000256" key="1">
    <source>
        <dbReference type="SAM" id="Phobius"/>
    </source>
</evidence>
<dbReference type="SUPFAM" id="SSF53335">
    <property type="entry name" value="S-adenosyl-L-methionine-dependent methyltransferases"/>
    <property type="match status" value="1"/>
</dbReference>
<dbReference type="AlphaFoldDB" id="A0A0F4ZHH8"/>
<dbReference type="PANTHER" id="PTHR45036:SF1">
    <property type="entry name" value="METHYLTRANSFERASE LIKE 7A"/>
    <property type="match status" value="1"/>
</dbReference>
<dbReference type="InterPro" id="IPR029063">
    <property type="entry name" value="SAM-dependent_MTases_sf"/>
</dbReference>
<evidence type="ECO:0000313" key="2">
    <source>
        <dbReference type="EMBL" id="KKA30074.1"/>
    </source>
</evidence>
<evidence type="ECO:0000313" key="3">
    <source>
        <dbReference type="Proteomes" id="UP000033483"/>
    </source>
</evidence>
<dbReference type="Gene3D" id="3.40.50.150">
    <property type="entry name" value="Vaccinia Virus protein VP39"/>
    <property type="match status" value="1"/>
</dbReference>
<sequence length="282" mass="31501">MNNPPVSLWDHVQWLADPWLFMFEVCTYLPGTLVQLVRRRDFSTLLRPSAVRDAWFGYFWSLFGPGLRESCGPVVTPILAGRVARGAELSTSAYPPLSGRVIEVGAGSGLWASALVDAGAAHVFGVEPNPVQQAALQARIADLGLEKKYTVVPVGIEEIGDSSRWDGRVEEESVDCIVTILCLCSIPEPEKNVRELYKYLKKGGRWYVYEHVVTPKSAGRAMRWYQWFVNLLWPVVVGGCDIHRDTEATLRAAGDWSVFDVTEQADEPWCKMVPHIRGVLIK</sequence>
<comment type="caution">
    <text evidence="2">The sequence shown here is derived from an EMBL/GenBank/DDBJ whole genome shotgun (WGS) entry which is preliminary data.</text>
</comment>
<keyword evidence="1" id="KW-0472">Membrane</keyword>
<gene>
    <name evidence="2" type="ORF">TD95_005033</name>
</gene>
<dbReference type="Proteomes" id="UP000033483">
    <property type="component" value="Unassembled WGS sequence"/>
</dbReference>
<protein>
    <recommendedName>
        <fullName evidence="4">Methyltransferase type 11 domain-containing protein</fullName>
    </recommendedName>
</protein>
<dbReference type="EMBL" id="LAEV01000573">
    <property type="protein sequence ID" value="KKA30074.1"/>
    <property type="molecule type" value="Genomic_DNA"/>
</dbReference>
<dbReference type="CDD" id="cd02440">
    <property type="entry name" value="AdoMet_MTases"/>
    <property type="match status" value="1"/>
</dbReference>
<proteinExistence type="predicted"/>
<reference evidence="2 3" key="1">
    <citation type="submission" date="2015-03" db="EMBL/GenBank/DDBJ databases">
        <authorList>
            <person name="Radwan O."/>
            <person name="Al-Naeli F.A."/>
            <person name="Rendon G.A."/>
            <person name="Fields C."/>
        </authorList>
    </citation>
    <scope>NUCLEOTIDE SEQUENCE [LARGE SCALE GENOMIC DNA]</scope>
    <source>
        <strain evidence="2">CR-DP1</strain>
    </source>
</reference>